<evidence type="ECO:0000256" key="4">
    <source>
        <dbReference type="ARBA" id="ARBA00022989"/>
    </source>
</evidence>
<keyword evidence="5 6" id="KW-0472">Membrane</keyword>
<keyword evidence="3 6" id="KW-0812">Transmembrane</keyword>
<dbReference type="PANTHER" id="PTHR30250">
    <property type="entry name" value="PST FAMILY PREDICTED COLANIC ACID TRANSPORTER"/>
    <property type="match status" value="1"/>
</dbReference>
<proteinExistence type="predicted"/>
<dbReference type="STRING" id="1227492.C482_20196"/>
<comment type="caution">
    <text evidence="7">The sequence shown here is derived from an EMBL/GenBank/DDBJ whole genome shotgun (WGS) entry which is preliminary data.</text>
</comment>
<feature type="transmembrane region" description="Helical" evidence="6">
    <location>
        <begin position="345"/>
        <end position="364"/>
    </location>
</feature>
<gene>
    <name evidence="7" type="ORF">C482_20196</name>
</gene>
<keyword evidence="8" id="KW-1185">Reference proteome</keyword>
<dbReference type="PATRIC" id="fig|1227492.4.peg.4023"/>
<sequence>MIGLVFIPFLVRFLGPEKYGKYAFILSVFAMANILLTSGTNDAVRKFISEKDDNRWQNAVFGGVARPATIIAVVVATIFVLGASSGFVERILGPEYVLSFYILSIYAIGRQCREYLIRTLMGLQLENFSEPLKVFQDGLFAFLALSAAYFGYGVEGILIADIVTSFVVATAAALLLNKHLNLSSVVSPPDVSLPANIYPYIGSTVLFFGFLMSLYHVDVLLLQYWTSETTVGYYKGSLVIVERLWFVPVVIQLALLQRISKLWANDDLEKIQRQASQVTRLGLLFTLLVTIGMAALADDFIRFYLGSEFEPAVTPLLLLLPGVIGFAAARPTLAINQGRQSLRPLIIATAMSSLINLLLNTVLIPHYGMYGAAIATSFGYGSLSLFQAMAARHVGYKPFYHLPVVRIIATCVITAIPVFGMSTLIGSALVSLLVVPIVGLITFVATAIVTGAIKQREVQYGVNALQLVITRFRDPRSV</sequence>
<feature type="transmembrane region" description="Helical" evidence="6">
    <location>
        <begin position="197"/>
        <end position="217"/>
    </location>
</feature>
<dbReference type="AlphaFoldDB" id="M0A568"/>
<name>M0A568_9EURY</name>
<reference evidence="7 8" key="1">
    <citation type="journal article" date="2014" name="PLoS Genet.">
        <title>Phylogenetically driven sequencing of extremely halophilic archaea reveals strategies for static and dynamic osmo-response.</title>
        <authorList>
            <person name="Becker E.A."/>
            <person name="Seitzer P.M."/>
            <person name="Tritt A."/>
            <person name="Larsen D."/>
            <person name="Krusor M."/>
            <person name="Yao A.I."/>
            <person name="Wu D."/>
            <person name="Madern D."/>
            <person name="Eisen J.A."/>
            <person name="Darling A.E."/>
            <person name="Facciotti M.T."/>
        </authorList>
    </citation>
    <scope>NUCLEOTIDE SEQUENCE [LARGE SCALE GENOMIC DNA]</scope>
    <source>
        <strain evidence="7 8">JCM 10990</strain>
    </source>
</reference>
<feature type="transmembrane region" description="Helical" evidence="6">
    <location>
        <begin position="20"/>
        <end position="38"/>
    </location>
</feature>
<evidence type="ECO:0000313" key="7">
    <source>
        <dbReference type="EMBL" id="ELY93032.1"/>
    </source>
</evidence>
<feature type="transmembrane region" description="Helical" evidence="6">
    <location>
        <begin position="96"/>
        <end position="113"/>
    </location>
</feature>
<dbReference type="PANTHER" id="PTHR30250:SF11">
    <property type="entry name" value="O-ANTIGEN TRANSPORTER-RELATED"/>
    <property type="match status" value="1"/>
</dbReference>
<keyword evidence="4 6" id="KW-1133">Transmembrane helix</keyword>
<evidence type="ECO:0000256" key="3">
    <source>
        <dbReference type="ARBA" id="ARBA00022692"/>
    </source>
</evidence>
<dbReference type="Proteomes" id="UP000011693">
    <property type="component" value="Unassembled WGS sequence"/>
</dbReference>
<organism evidence="7 8">
    <name type="scientific">Natrialba chahannaoensis JCM 10990</name>
    <dbReference type="NCBI Taxonomy" id="1227492"/>
    <lineage>
        <taxon>Archaea</taxon>
        <taxon>Methanobacteriati</taxon>
        <taxon>Methanobacteriota</taxon>
        <taxon>Stenosarchaea group</taxon>
        <taxon>Halobacteria</taxon>
        <taxon>Halobacteriales</taxon>
        <taxon>Natrialbaceae</taxon>
        <taxon>Natrialba</taxon>
    </lineage>
</organism>
<feature type="transmembrane region" description="Helical" evidence="6">
    <location>
        <begin position="403"/>
        <end position="422"/>
    </location>
</feature>
<dbReference type="EMBL" id="AOIN01000100">
    <property type="protein sequence ID" value="ELY93032.1"/>
    <property type="molecule type" value="Genomic_DNA"/>
</dbReference>
<dbReference type="Pfam" id="PF13440">
    <property type="entry name" value="Polysacc_synt_3"/>
    <property type="match status" value="1"/>
</dbReference>
<evidence type="ECO:0000256" key="5">
    <source>
        <dbReference type="ARBA" id="ARBA00023136"/>
    </source>
</evidence>
<dbReference type="GO" id="GO:0005886">
    <property type="term" value="C:plasma membrane"/>
    <property type="evidence" value="ECO:0007669"/>
    <property type="project" value="UniProtKB-SubCell"/>
</dbReference>
<accession>M0A568</accession>
<keyword evidence="2" id="KW-1003">Cell membrane</keyword>
<evidence type="ECO:0000256" key="2">
    <source>
        <dbReference type="ARBA" id="ARBA00022475"/>
    </source>
</evidence>
<feature type="transmembrane region" description="Helical" evidence="6">
    <location>
        <begin position="428"/>
        <end position="453"/>
    </location>
</feature>
<feature type="transmembrane region" description="Helical" evidence="6">
    <location>
        <begin position="158"/>
        <end position="176"/>
    </location>
</feature>
<feature type="transmembrane region" description="Helical" evidence="6">
    <location>
        <begin position="370"/>
        <end position="391"/>
    </location>
</feature>
<comment type="subcellular location">
    <subcellularLocation>
        <location evidence="1">Cell membrane</location>
        <topology evidence="1">Multi-pass membrane protein</topology>
    </subcellularLocation>
</comment>
<feature type="transmembrane region" description="Helical" evidence="6">
    <location>
        <begin position="277"/>
        <end position="296"/>
    </location>
</feature>
<evidence type="ECO:0000313" key="8">
    <source>
        <dbReference type="Proteomes" id="UP000011693"/>
    </source>
</evidence>
<protein>
    <submittedName>
        <fullName evidence="7">Polysaccharide biosynthesis protein</fullName>
    </submittedName>
</protein>
<feature type="transmembrane region" description="Helical" evidence="6">
    <location>
        <begin position="316"/>
        <end position="333"/>
    </location>
</feature>
<feature type="transmembrane region" description="Helical" evidence="6">
    <location>
        <begin position="59"/>
        <end position="84"/>
    </location>
</feature>
<evidence type="ECO:0000256" key="6">
    <source>
        <dbReference type="SAM" id="Phobius"/>
    </source>
</evidence>
<evidence type="ECO:0000256" key="1">
    <source>
        <dbReference type="ARBA" id="ARBA00004651"/>
    </source>
</evidence>
<dbReference type="InterPro" id="IPR050833">
    <property type="entry name" value="Poly_Biosynth_Transport"/>
</dbReference>